<proteinExistence type="inferred from homology"/>
<dbReference type="Gene3D" id="3.40.50.150">
    <property type="entry name" value="Vaccinia Virus protein VP39"/>
    <property type="match status" value="1"/>
</dbReference>
<feature type="domain" description="Methyltransferase type 11" evidence="4">
    <location>
        <begin position="50"/>
        <end position="141"/>
    </location>
</feature>
<dbReference type="EMBL" id="MU006089">
    <property type="protein sequence ID" value="KAF2842724.1"/>
    <property type="molecule type" value="Genomic_DNA"/>
</dbReference>
<dbReference type="Pfam" id="PF08241">
    <property type="entry name" value="Methyltransf_11"/>
    <property type="match status" value="1"/>
</dbReference>
<evidence type="ECO:0000313" key="5">
    <source>
        <dbReference type="EMBL" id="KAF2842724.1"/>
    </source>
</evidence>
<keyword evidence="2 5" id="KW-0489">Methyltransferase</keyword>
<evidence type="ECO:0000256" key="3">
    <source>
        <dbReference type="ARBA" id="ARBA00022679"/>
    </source>
</evidence>
<dbReference type="InterPro" id="IPR029063">
    <property type="entry name" value="SAM-dependent_MTases_sf"/>
</dbReference>
<dbReference type="GO" id="GO:0032259">
    <property type="term" value="P:methylation"/>
    <property type="evidence" value="ECO:0007669"/>
    <property type="project" value="UniProtKB-KW"/>
</dbReference>
<keyword evidence="6" id="KW-1185">Reference proteome</keyword>
<dbReference type="CDD" id="cd02440">
    <property type="entry name" value="AdoMet_MTases"/>
    <property type="match status" value="1"/>
</dbReference>
<dbReference type="InterPro" id="IPR051052">
    <property type="entry name" value="Diverse_substrate_MTase"/>
</dbReference>
<gene>
    <name evidence="5" type="ORF">M501DRAFT_1005488</name>
</gene>
<dbReference type="SUPFAM" id="SSF53335">
    <property type="entry name" value="S-adenosyl-L-methionine-dependent methyltransferases"/>
    <property type="match status" value="1"/>
</dbReference>
<name>A0A9P4SI23_9PEZI</name>
<comment type="caution">
    <text evidence="5">The sequence shown here is derived from an EMBL/GenBank/DDBJ whole genome shotgun (WGS) entry which is preliminary data.</text>
</comment>
<comment type="similarity">
    <text evidence="1">Belongs to the methyltransferase superfamily.</text>
</comment>
<sequence>MEDSQLPSQALSGFANGALYDQYRPSYPQASVHALLEALRVSGQNGATIVDLAAGTGKFTELLAKRDENYKILAVEPHEEMRKQLESKQLNNVAVEEGFATSIPVADESVDAVIAAQAFHWFANQEALQEIHRVLKPDGCFGMIWNIEDYNQAQNTTVTTGWESKMRDFTWSLDDSQPRFRHEKWRDCFESQLKSTPLTVTLFANPLFSLPLGEHENKWTVWLTKDALWERYRTLSQVAVLQGEALTHAENVFADALNGDDVERNEQGEIAMHGFTLSAWTSKIPATT</sequence>
<keyword evidence="3" id="KW-0808">Transferase</keyword>
<dbReference type="PANTHER" id="PTHR44942:SF4">
    <property type="entry name" value="METHYLTRANSFERASE TYPE 11 DOMAIN-CONTAINING PROTEIN"/>
    <property type="match status" value="1"/>
</dbReference>
<evidence type="ECO:0000256" key="1">
    <source>
        <dbReference type="ARBA" id="ARBA00008361"/>
    </source>
</evidence>
<dbReference type="InterPro" id="IPR013216">
    <property type="entry name" value="Methyltransf_11"/>
</dbReference>
<accession>A0A9P4SI23</accession>
<evidence type="ECO:0000259" key="4">
    <source>
        <dbReference type="Pfam" id="PF08241"/>
    </source>
</evidence>
<reference evidence="5" key="1">
    <citation type="journal article" date="2020" name="Stud. Mycol.">
        <title>101 Dothideomycetes genomes: a test case for predicting lifestyles and emergence of pathogens.</title>
        <authorList>
            <person name="Haridas S."/>
            <person name="Albert R."/>
            <person name="Binder M."/>
            <person name="Bloem J."/>
            <person name="Labutti K."/>
            <person name="Salamov A."/>
            <person name="Andreopoulos B."/>
            <person name="Baker S."/>
            <person name="Barry K."/>
            <person name="Bills G."/>
            <person name="Bluhm B."/>
            <person name="Cannon C."/>
            <person name="Castanera R."/>
            <person name="Culley D."/>
            <person name="Daum C."/>
            <person name="Ezra D."/>
            <person name="Gonzalez J."/>
            <person name="Henrissat B."/>
            <person name="Kuo A."/>
            <person name="Liang C."/>
            <person name="Lipzen A."/>
            <person name="Lutzoni F."/>
            <person name="Magnuson J."/>
            <person name="Mondo S."/>
            <person name="Nolan M."/>
            <person name="Ohm R."/>
            <person name="Pangilinan J."/>
            <person name="Park H.-J."/>
            <person name="Ramirez L."/>
            <person name="Alfaro M."/>
            <person name="Sun H."/>
            <person name="Tritt A."/>
            <person name="Yoshinaga Y."/>
            <person name="Zwiers L.-H."/>
            <person name="Turgeon B."/>
            <person name="Goodwin S."/>
            <person name="Spatafora J."/>
            <person name="Crous P."/>
            <person name="Grigoriev I."/>
        </authorList>
    </citation>
    <scope>NUCLEOTIDE SEQUENCE</scope>
    <source>
        <strain evidence="5">CBS 101060</strain>
    </source>
</reference>
<organism evidence="5 6">
    <name type="scientific">Patellaria atrata CBS 101060</name>
    <dbReference type="NCBI Taxonomy" id="1346257"/>
    <lineage>
        <taxon>Eukaryota</taxon>
        <taxon>Fungi</taxon>
        <taxon>Dikarya</taxon>
        <taxon>Ascomycota</taxon>
        <taxon>Pezizomycotina</taxon>
        <taxon>Dothideomycetes</taxon>
        <taxon>Dothideomycetes incertae sedis</taxon>
        <taxon>Patellariales</taxon>
        <taxon>Patellariaceae</taxon>
        <taxon>Patellaria</taxon>
    </lineage>
</organism>
<dbReference type="PANTHER" id="PTHR44942">
    <property type="entry name" value="METHYLTRANSF_11 DOMAIN-CONTAINING PROTEIN"/>
    <property type="match status" value="1"/>
</dbReference>
<dbReference type="AlphaFoldDB" id="A0A9P4SI23"/>
<evidence type="ECO:0000256" key="2">
    <source>
        <dbReference type="ARBA" id="ARBA00022603"/>
    </source>
</evidence>
<dbReference type="OrthoDB" id="10027013at2759"/>
<dbReference type="GO" id="GO:0008757">
    <property type="term" value="F:S-adenosylmethionine-dependent methyltransferase activity"/>
    <property type="evidence" value="ECO:0007669"/>
    <property type="project" value="InterPro"/>
</dbReference>
<evidence type="ECO:0000313" key="6">
    <source>
        <dbReference type="Proteomes" id="UP000799429"/>
    </source>
</evidence>
<dbReference type="Proteomes" id="UP000799429">
    <property type="component" value="Unassembled WGS sequence"/>
</dbReference>
<protein>
    <submittedName>
        <fullName evidence="5">S-adenosyl-L-methionine-dependent methyltransferase</fullName>
    </submittedName>
</protein>